<dbReference type="EMBL" id="AMXF01000255">
    <property type="protein sequence ID" value="ENO95219.1"/>
    <property type="molecule type" value="Genomic_DNA"/>
</dbReference>
<dbReference type="GO" id="GO:0006355">
    <property type="term" value="P:regulation of DNA-templated transcription"/>
    <property type="evidence" value="ECO:0007669"/>
    <property type="project" value="InterPro"/>
</dbReference>
<keyword evidence="3" id="KW-1133">Transmembrane helix</keyword>
<gene>
    <name evidence="10" type="ORF">C667_20140</name>
</gene>
<dbReference type="Pfam" id="PF13545">
    <property type="entry name" value="HTH_Crp_2"/>
    <property type="match status" value="1"/>
</dbReference>
<dbReference type="CDD" id="cd00038">
    <property type="entry name" value="CAP_ED"/>
    <property type="match status" value="1"/>
</dbReference>
<dbReference type="OrthoDB" id="952521at2"/>
<evidence type="ECO:0000256" key="1">
    <source>
        <dbReference type="ARBA" id="ARBA00004141"/>
    </source>
</evidence>
<accession>N6ZSU6</accession>
<dbReference type="GO" id="GO:0003677">
    <property type="term" value="F:DNA binding"/>
    <property type="evidence" value="ECO:0007669"/>
    <property type="project" value="UniProtKB-KW"/>
</dbReference>
<dbReference type="Gene3D" id="1.20.120.960">
    <property type="entry name" value="Histidine kinase NarX, sensor domain"/>
    <property type="match status" value="1"/>
</dbReference>
<evidence type="ECO:0000256" key="7">
    <source>
        <dbReference type="ARBA" id="ARBA00023163"/>
    </source>
</evidence>
<keyword evidence="7" id="KW-0804">Transcription</keyword>
<dbReference type="InterPro" id="IPR036388">
    <property type="entry name" value="WH-like_DNA-bd_sf"/>
</dbReference>
<dbReference type="Pfam" id="PF13675">
    <property type="entry name" value="PilJ"/>
    <property type="match status" value="2"/>
</dbReference>
<reference evidence="10 11" key="1">
    <citation type="submission" date="2012-09" db="EMBL/GenBank/DDBJ databases">
        <title>Draft Genome Sequences of 6 Strains from Genus Thauera.</title>
        <authorList>
            <person name="Liu B."/>
            <person name="Shapleigh J.P."/>
            <person name="Frostegard A.H."/>
        </authorList>
    </citation>
    <scope>NUCLEOTIDE SEQUENCE [LARGE SCALE GENOMIC DNA]</scope>
    <source>
        <strain evidence="10 11">B4P</strain>
    </source>
</reference>
<dbReference type="InterPro" id="IPR029095">
    <property type="entry name" value="NarX-like_N"/>
</dbReference>
<dbReference type="PROSITE" id="PS51063">
    <property type="entry name" value="HTH_CRP_2"/>
    <property type="match status" value="1"/>
</dbReference>
<dbReference type="SUPFAM" id="SSF51206">
    <property type="entry name" value="cAMP-binding domain-like"/>
    <property type="match status" value="1"/>
</dbReference>
<dbReference type="Gene3D" id="1.10.10.10">
    <property type="entry name" value="Winged helix-like DNA-binding domain superfamily/Winged helix DNA-binding domain"/>
    <property type="match status" value="1"/>
</dbReference>
<dbReference type="InterPro" id="IPR012318">
    <property type="entry name" value="HTH_CRP"/>
</dbReference>
<keyword evidence="5" id="KW-0238">DNA-binding</keyword>
<dbReference type="SUPFAM" id="SSF46785">
    <property type="entry name" value="Winged helix' DNA-binding domain"/>
    <property type="match status" value="1"/>
</dbReference>
<evidence type="ECO:0000313" key="11">
    <source>
        <dbReference type="Proteomes" id="UP000013047"/>
    </source>
</evidence>
<feature type="domain" description="HTH crp-type" evidence="9">
    <location>
        <begin position="156"/>
        <end position="228"/>
    </location>
</feature>
<keyword evidence="8" id="KW-0175">Coiled coil</keyword>
<name>N6ZSU6_9RHOO</name>
<keyword evidence="6" id="KW-0472">Membrane</keyword>
<evidence type="ECO:0000256" key="5">
    <source>
        <dbReference type="ARBA" id="ARBA00023125"/>
    </source>
</evidence>
<evidence type="ECO:0000256" key="8">
    <source>
        <dbReference type="SAM" id="Coils"/>
    </source>
</evidence>
<dbReference type="GO" id="GO:0016020">
    <property type="term" value="C:membrane"/>
    <property type="evidence" value="ECO:0007669"/>
    <property type="project" value="UniProtKB-SubCell"/>
</dbReference>
<dbReference type="InterPro" id="IPR014710">
    <property type="entry name" value="RmlC-like_jellyroll"/>
</dbReference>
<dbReference type="InterPro" id="IPR018490">
    <property type="entry name" value="cNMP-bd_dom_sf"/>
</dbReference>
<dbReference type="Gene3D" id="2.60.120.10">
    <property type="entry name" value="Jelly Rolls"/>
    <property type="match status" value="1"/>
</dbReference>
<evidence type="ECO:0000256" key="4">
    <source>
        <dbReference type="ARBA" id="ARBA00023015"/>
    </source>
</evidence>
<feature type="coiled-coil region" evidence="8">
    <location>
        <begin position="289"/>
        <end position="316"/>
    </location>
</feature>
<sequence length="492" mass="53964">MTEPHGRRRPAQRDFLSRCALFSSLRAEQLDELAASGRILELPAHAVLHRPGEPLRQAFVLCSGSVLRYRLLAGEVRKVIELVHRPQLLAPGEVFGAREHESVCEVVAPAIVTALDVRVLRRRVREDLGFSGRVVEALAHSLHAVEFDVAGHHAGLTGAQRILDYLVELAGGKLPLAGETTVELGAKKKIVAERIGMTPEAFSRSLRELADKGLIVVERNRIHIQNAALLDTNAGAASEPRRLSFARKLRGREEGELSPGERINLAGRLRVLSQRLAIAWALAAHGIGATDARAQLRQLSAELERALARLQAIRMGAEPAALLAAVGRAWALYRAALSAEESQAVRTLETSEDFLAAADALTAYAERMGGLQSAHHVNVAGRNRMLSQRIVKLFLFEDLATGCEIAALIERSAAEFEANLAELLRDGRALPEVVAQLEEVAQQWRRLLGALAPSVDRPRRSQQVRLVTAEGKRLLRCVDTMVKLYERLTREP</sequence>
<evidence type="ECO:0000256" key="3">
    <source>
        <dbReference type="ARBA" id="ARBA00022989"/>
    </source>
</evidence>
<dbReference type="Proteomes" id="UP000013047">
    <property type="component" value="Unassembled WGS sequence"/>
</dbReference>
<organism evidence="10 11">
    <name type="scientific">Thauera phenylacetica B4P</name>
    <dbReference type="NCBI Taxonomy" id="1234382"/>
    <lineage>
        <taxon>Bacteria</taxon>
        <taxon>Pseudomonadati</taxon>
        <taxon>Pseudomonadota</taxon>
        <taxon>Betaproteobacteria</taxon>
        <taxon>Rhodocyclales</taxon>
        <taxon>Zoogloeaceae</taxon>
        <taxon>Thauera</taxon>
    </lineage>
</organism>
<evidence type="ECO:0000259" key="9">
    <source>
        <dbReference type="PROSITE" id="PS51063"/>
    </source>
</evidence>
<comment type="subcellular location">
    <subcellularLocation>
        <location evidence="1">Membrane</location>
        <topology evidence="1">Multi-pass membrane protein</topology>
    </subcellularLocation>
</comment>
<protein>
    <submittedName>
        <fullName evidence="10">Crp/Fnr family transcriptional regulator</fullName>
    </submittedName>
</protein>
<dbReference type="SMART" id="SM00419">
    <property type="entry name" value="HTH_CRP"/>
    <property type="match status" value="1"/>
</dbReference>
<keyword evidence="11" id="KW-1185">Reference proteome</keyword>
<evidence type="ECO:0000313" key="10">
    <source>
        <dbReference type="EMBL" id="ENO95219.1"/>
    </source>
</evidence>
<dbReference type="AlphaFoldDB" id="N6ZSU6"/>
<dbReference type="RefSeq" id="WP_004378438.1">
    <property type="nucleotide sequence ID" value="NZ_AMXF01000255.1"/>
</dbReference>
<dbReference type="InterPro" id="IPR042295">
    <property type="entry name" value="NarX-like_N_sf"/>
</dbReference>
<evidence type="ECO:0000256" key="6">
    <source>
        <dbReference type="ARBA" id="ARBA00023136"/>
    </source>
</evidence>
<comment type="caution">
    <text evidence="10">The sequence shown here is derived from an EMBL/GenBank/DDBJ whole genome shotgun (WGS) entry which is preliminary data.</text>
</comment>
<keyword evidence="4" id="KW-0805">Transcription regulation</keyword>
<evidence type="ECO:0000256" key="2">
    <source>
        <dbReference type="ARBA" id="ARBA00022692"/>
    </source>
</evidence>
<dbReference type="InterPro" id="IPR036390">
    <property type="entry name" value="WH_DNA-bd_sf"/>
</dbReference>
<keyword evidence="2" id="KW-0812">Transmembrane</keyword>
<dbReference type="InterPro" id="IPR000595">
    <property type="entry name" value="cNMP-bd_dom"/>
</dbReference>
<proteinExistence type="predicted"/>